<dbReference type="SMART" id="SM00034">
    <property type="entry name" value="CLECT"/>
    <property type="match status" value="1"/>
</dbReference>
<evidence type="ECO:0000259" key="2">
    <source>
        <dbReference type="PROSITE" id="PS50041"/>
    </source>
</evidence>
<dbReference type="InterPro" id="IPR001304">
    <property type="entry name" value="C-type_lectin-like"/>
</dbReference>
<dbReference type="SUPFAM" id="SSF56436">
    <property type="entry name" value="C-type lectin-like"/>
    <property type="match status" value="1"/>
</dbReference>
<feature type="chain" id="PRO_5003403921" evidence="1">
    <location>
        <begin position="18"/>
        <end position="241"/>
    </location>
</feature>
<proteinExistence type="predicted"/>
<accession>G0MRI5</accession>
<dbReference type="InterPro" id="IPR016187">
    <property type="entry name" value="CTDL_fold"/>
</dbReference>
<feature type="signal peptide" evidence="1">
    <location>
        <begin position="1"/>
        <end position="17"/>
    </location>
</feature>
<keyword evidence="1" id="KW-0732">Signal</keyword>
<dbReference type="EMBL" id="GL379808">
    <property type="protein sequence ID" value="EGT42090.1"/>
    <property type="molecule type" value="Genomic_DNA"/>
</dbReference>
<dbReference type="PANTHER" id="PTHR23124:SF138">
    <property type="entry name" value="C-TYPE LECTIN DOMAIN-CONTAINING PROTEIN"/>
    <property type="match status" value="1"/>
</dbReference>
<dbReference type="InParanoid" id="G0MRI5"/>
<dbReference type="AlphaFoldDB" id="G0MRI5"/>
<dbReference type="eggNOG" id="KOG4297">
    <property type="taxonomic scope" value="Eukaryota"/>
</dbReference>
<evidence type="ECO:0000313" key="4">
    <source>
        <dbReference type="Proteomes" id="UP000008068"/>
    </source>
</evidence>
<dbReference type="Proteomes" id="UP000008068">
    <property type="component" value="Unassembled WGS sequence"/>
</dbReference>
<dbReference type="HOGENOM" id="CLU_058687_1_1_1"/>
<dbReference type="PANTHER" id="PTHR23124">
    <property type="entry name" value="C-TYPE LECTIN DOMAIN-CONTAINING PROTEIN-RELATED-RELATED"/>
    <property type="match status" value="1"/>
</dbReference>
<feature type="domain" description="C-type lectin" evidence="2">
    <location>
        <begin position="43"/>
        <end position="184"/>
    </location>
</feature>
<gene>
    <name evidence="3" type="primary">Cbn-clec-197</name>
    <name evidence="3" type="ORF">CAEBREN_10653</name>
</gene>
<dbReference type="PROSITE" id="PS50041">
    <property type="entry name" value="C_TYPE_LECTIN_2"/>
    <property type="match status" value="1"/>
</dbReference>
<reference evidence="4" key="1">
    <citation type="submission" date="2011-07" db="EMBL/GenBank/DDBJ databases">
        <authorList>
            <consortium name="Caenorhabditis brenneri Sequencing and Analysis Consortium"/>
            <person name="Wilson R.K."/>
        </authorList>
    </citation>
    <scope>NUCLEOTIDE SEQUENCE [LARGE SCALE GENOMIC DNA]</scope>
    <source>
        <strain evidence="4">PB2801</strain>
    </source>
</reference>
<dbReference type="OMA" id="WEAEREC"/>
<dbReference type="Gene3D" id="3.10.100.10">
    <property type="entry name" value="Mannose-Binding Protein A, subunit A"/>
    <property type="match status" value="1"/>
</dbReference>
<name>G0MRI5_CAEBE</name>
<organism evidence="4">
    <name type="scientific">Caenorhabditis brenneri</name>
    <name type="common">Nematode worm</name>
    <dbReference type="NCBI Taxonomy" id="135651"/>
    <lineage>
        <taxon>Eukaryota</taxon>
        <taxon>Metazoa</taxon>
        <taxon>Ecdysozoa</taxon>
        <taxon>Nematoda</taxon>
        <taxon>Chromadorea</taxon>
        <taxon>Rhabditida</taxon>
        <taxon>Rhabditina</taxon>
        <taxon>Rhabditomorpha</taxon>
        <taxon>Rhabditoidea</taxon>
        <taxon>Rhabditidae</taxon>
        <taxon>Peloderinae</taxon>
        <taxon>Caenorhabditis</taxon>
    </lineage>
</organism>
<dbReference type="STRING" id="135651.G0MRI5"/>
<dbReference type="InterPro" id="IPR016186">
    <property type="entry name" value="C-type_lectin-like/link_sf"/>
</dbReference>
<protein>
    <submittedName>
        <fullName evidence="3">CBN-CLEC-197 protein</fullName>
    </submittedName>
</protein>
<keyword evidence="4" id="KW-1185">Reference proteome</keyword>
<evidence type="ECO:0000313" key="3">
    <source>
        <dbReference type="EMBL" id="EGT42090.1"/>
    </source>
</evidence>
<dbReference type="CDD" id="cd00037">
    <property type="entry name" value="CLECT"/>
    <property type="match status" value="1"/>
</dbReference>
<evidence type="ECO:0000256" key="1">
    <source>
        <dbReference type="SAM" id="SignalP"/>
    </source>
</evidence>
<dbReference type="OrthoDB" id="5801605at2759"/>
<sequence>MSRLFLILPVFFVAAHAMGVPIGDCNGVSQCPEGFKKFTQRSNGAWCMKVIPGNMTWWEAERECRCTTKGAHLSGVETVDELHWVEQQGQNVLEKGNVQDGSIWIGAYRRKECLSGAESTNSLCHAEKLFQFTDQHTCGTTIFQDWADNQPKSTAGEDCATILVSIEASGANLEASGKPASKNCLQTTGPTPIMSTIGYLCGVKPVSEENNYGGGYGGGNGGYGFGGEMIVIGAAKPDKKH</sequence>